<dbReference type="CDD" id="cd03177">
    <property type="entry name" value="GST_C_Delta_Epsilon"/>
    <property type="match status" value="1"/>
</dbReference>
<dbReference type="InterPro" id="IPR036282">
    <property type="entry name" value="Glutathione-S-Trfase_C_sf"/>
</dbReference>
<reference evidence="10" key="1">
    <citation type="submission" date="2017-01" db="EMBL/GenBank/DDBJ databases">
        <title>A deep insight into the sialotranscriptome of adult male and female Cluex tarsalis mosquitoes.</title>
        <authorList>
            <person name="Ribeiro J.M."/>
            <person name="Moreira F."/>
            <person name="Bernard K.A."/>
            <person name="Calvo E."/>
        </authorList>
    </citation>
    <scope>NUCLEOTIDE SEQUENCE</scope>
    <source>
        <strain evidence="10">Kern County</strain>
        <tissue evidence="10">Salivary glands</tissue>
    </source>
</reference>
<dbReference type="EC" id="2.5.1.18" evidence="3"/>
<dbReference type="PROSITE" id="PS50404">
    <property type="entry name" value="GST_NTER"/>
    <property type="match status" value="1"/>
</dbReference>
<evidence type="ECO:0000259" key="9">
    <source>
        <dbReference type="PROSITE" id="PS50405"/>
    </source>
</evidence>
<dbReference type="SUPFAM" id="SSF47616">
    <property type="entry name" value="GST C-terminal domain-like"/>
    <property type="match status" value="1"/>
</dbReference>
<evidence type="ECO:0000256" key="6">
    <source>
        <dbReference type="ARBA" id="ARBA00047960"/>
    </source>
</evidence>
<dbReference type="InterPro" id="IPR004045">
    <property type="entry name" value="Glutathione_S-Trfase_N"/>
</dbReference>
<evidence type="ECO:0000256" key="1">
    <source>
        <dbReference type="ARBA" id="ARBA00009899"/>
    </source>
</evidence>
<comment type="similarity">
    <text evidence="1">Belongs to the GST superfamily. Theta family.</text>
</comment>
<dbReference type="PANTHER" id="PTHR43969">
    <property type="entry name" value="GLUTATHIONE S TRANSFERASE D10, ISOFORM A-RELATED"/>
    <property type="match status" value="1"/>
</dbReference>
<dbReference type="InterPro" id="IPR036249">
    <property type="entry name" value="Thioredoxin-like_sf"/>
</dbReference>
<evidence type="ECO:0000256" key="3">
    <source>
        <dbReference type="ARBA" id="ARBA00012452"/>
    </source>
</evidence>
<dbReference type="AlphaFoldDB" id="A0A1Q3FIZ2"/>
<dbReference type="GO" id="GO:0006749">
    <property type="term" value="P:glutathione metabolic process"/>
    <property type="evidence" value="ECO:0007669"/>
    <property type="project" value="TreeGrafter"/>
</dbReference>
<organism evidence="10">
    <name type="scientific">Culex tarsalis</name>
    <name type="common">Encephalitis mosquito</name>
    <dbReference type="NCBI Taxonomy" id="7177"/>
    <lineage>
        <taxon>Eukaryota</taxon>
        <taxon>Metazoa</taxon>
        <taxon>Ecdysozoa</taxon>
        <taxon>Arthropoda</taxon>
        <taxon>Hexapoda</taxon>
        <taxon>Insecta</taxon>
        <taxon>Pterygota</taxon>
        <taxon>Neoptera</taxon>
        <taxon>Endopterygota</taxon>
        <taxon>Diptera</taxon>
        <taxon>Nematocera</taxon>
        <taxon>Culicoidea</taxon>
        <taxon>Culicidae</taxon>
        <taxon>Culicinae</taxon>
        <taxon>Culicini</taxon>
        <taxon>Culex</taxon>
        <taxon>Culex</taxon>
    </lineage>
</organism>
<dbReference type="Pfam" id="PF00043">
    <property type="entry name" value="GST_C"/>
    <property type="match status" value="1"/>
</dbReference>
<feature type="compositionally biased region" description="Basic and acidic residues" evidence="7">
    <location>
        <begin position="244"/>
        <end position="257"/>
    </location>
</feature>
<evidence type="ECO:0000256" key="5">
    <source>
        <dbReference type="ARBA" id="ARBA00041523"/>
    </source>
</evidence>
<protein>
    <recommendedName>
        <fullName evidence="3">glutathione transferase</fullName>
        <ecNumber evidence="3">2.5.1.18</ecNumber>
    </recommendedName>
    <alternativeName>
        <fullName evidence="5">GST class-theta</fullName>
    </alternativeName>
</protein>
<dbReference type="FunFam" id="3.40.30.10:FF:000034">
    <property type="entry name" value="glutathione S-transferase 1"/>
    <property type="match status" value="1"/>
</dbReference>
<dbReference type="InterPro" id="IPR040079">
    <property type="entry name" value="Glutathione_S-Trfase"/>
</dbReference>
<dbReference type="InterPro" id="IPR004046">
    <property type="entry name" value="GST_C"/>
</dbReference>
<evidence type="ECO:0000313" key="10">
    <source>
        <dbReference type="EMBL" id="JAV27453.1"/>
    </source>
</evidence>
<dbReference type="PANTHER" id="PTHR43969:SF9">
    <property type="entry name" value="GLUTATHIONE S TRANSFERASE D10, ISOFORM A-RELATED"/>
    <property type="match status" value="1"/>
</dbReference>
<feature type="domain" description="GST C-terminal" evidence="9">
    <location>
        <begin position="89"/>
        <end position="217"/>
    </location>
</feature>
<name>A0A1Q3FIZ2_CULTA</name>
<evidence type="ECO:0000259" key="8">
    <source>
        <dbReference type="PROSITE" id="PS50404"/>
    </source>
</evidence>
<dbReference type="Gene3D" id="1.20.1050.10">
    <property type="match status" value="1"/>
</dbReference>
<proteinExistence type="inferred from homology"/>
<dbReference type="SFLD" id="SFLDS00019">
    <property type="entry name" value="Glutathione_Transferase_(cytos"/>
    <property type="match status" value="1"/>
</dbReference>
<dbReference type="Gene3D" id="3.40.30.10">
    <property type="entry name" value="Glutaredoxin"/>
    <property type="match status" value="1"/>
</dbReference>
<accession>A0A1Q3FIZ2</accession>
<dbReference type="SUPFAM" id="SSF52833">
    <property type="entry name" value="Thioredoxin-like"/>
    <property type="match status" value="1"/>
</dbReference>
<evidence type="ECO:0000256" key="7">
    <source>
        <dbReference type="SAM" id="MobiDB-lite"/>
    </source>
</evidence>
<comment type="subunit">
    <text evidence="2">Homodimer.</text>
</comment>
<keyword evidence="4 10" id="KW-0808">Transferase</keyword>
<feature type="region of interest" description="Disordered" evidence="7">
    <location>
        <begin position="230"/>
        <end position="257"/>
    </location>
</feature>
<dbReference type="InterPro" id="IPR010987">
    <property type="entry name" value="Glutathione-S-Trfase_C-like"/>
</dbReference>
<dbReference type="CDD" id="cd03045">
    <property type="entry name" value="GST_N_Delta_Epsilon"/>
    <property type="match status" value="1"/>
</dbReference>
<comment type="catalytic activity">
    <reaction evidence="6">
        <text>RX + glutathione = an S-substituted glutathione + a halide anion + H(+)</text>
        <dbReference type="Rhea" id="RHEA:16437"/>
        <dbReference type="ChEBI" id="CHEBI:15378"/>
        <dbReference type="ChEBI" id="CHEBI:16042"/>
        <dbReference type="ChEBI" id="CHEBI:17792"/>
        <dbReference type="ChEBI" id="CHEBI:57925"/>
        <dbReference type="ChEBI" id="CHEBI:90779"/>
        <dbReference type="EC" id="2.5.1.18"/>
    </reaction>
</comment>
<dbReference type="SFLD" id="SFLDG00358">
    <property type="entry name" value="Main_(cytGST)"/>
    <property type="match status" value="1"/>
</dbReference>
<sequence>MPVDLYCNVIAPFCRAVMLLAKALDIELNLIDVDVLKREQYKPEFLALNPQHCIPTLVDGDVVVWESNAILIYLAEKYGTDEKQFYPKDIAERAKVNRLLFFQLGALHRNVSTYYFPILMGGEGKPEDFRKVQDTVCILDKFLEGNRWVAGDQLTVADFSIVINVAALENVVKFDLSHYRNVCRWYQLCKQEFQGFQDMTLEATNKSKECFEAIKKYKKDEYLMAQETPCCSGKGSAASSEEPCSEKEKDKPEDPDT</sequence>
<dbReference type="EMBL" id="GFDL01007592">
    <property type="protein sequence ID" value="JAV27453.1"/>
    <property type="molecule type" value="Transcribed_RNA"/>
</dbReference>
<feature type="domain" description="GST N-terminal" evidence="8">
    <location>
        <begin position="1"/>
        <end position="82"/>
    </location>
</feature>
<evidence type="ECO:0000256" key="2">
    <source>
        <dbReference type="ARBA" id="ARBA00011738"/>
    </source>
</evidence>
<dbReference type="FunFam" id="1.20.1050.10:FF:000007">
    <property type="entry name" value="Glutathione S-transferase 1-1"/>
    <property type="match status" value="1"/>
</dbReference>
<dbReference type="PROSITE" id="PS50405">
    <property type="entry name" value="GST_CTER"/>
    <property type="match status" value="1"/>
</dbReference>
<dbReference type="GO" id="GO:0004364">
    <property type="term" value="F:glutathione transferase activity"/>
    <property type="evidence" value="ECO:0007669"/>
    <property type="project" value="UniProtKB-EC"/>
</dbReference>
<evidence type="ECO:0000256" key="4">
    <source>
        <dbReference type="ARBA" id="ARBA00022679"/>
    </source>
</evidence>
<dbReference type="Pfam" id="PF02798">
    <property type="entry name" value="GST_N"/>
    <property type="match status" value="1"/>
</dbReference>